<protein>
    <submittedName>
        <fullName evidence="2">Uncharacterized protein</fullName>
    </submittedName>
</protein>
<organism evidence="2 3">
    <name type="scientific">Corynebacterium argentoratense DSM 44202</name>
    <dbReference type="NCBI Taxonomy" id="1348662"/>
    <lineage>
        <taxon>Bacteria</taxon>
        <taxon>Bacillati</taxon>
        <taxon>Actinomycetota</taxon>
        <taxon>Actinomycetes</taxon>
        <taxon>Mycobacteriales</taxon>
        <taxon>Corynebacteriaceae</taxon>
        <taxon>Corynebacterium</taxon>
    </lineage>
</organism>
<evidence type="ECO:0000313" key="3">
    <source>
        <dbReference type="Proteomes" id="UP000016943"/>
    </source>
</evidence>
<dbReference type="eggNOG" id="ENOG5032Y7G">
    <property type="taxonomic scope" value="Bacteria"/>
</dbReference>
<evidence type="ECO:0000256" key="1">
    <source>
        <dbReference type="SAM" id="Phobius"/>
    </source>
</evidence>
<name>U3GSR5_9CORY</name>
<keyword evidence="1" id="KW-0812">Transmembrane</keyword>
<dbReference type="Proteomes" id="UP000016943">
    <property type="component" value="Chromosome"/>
</dbReference>
<reference evidence="2 3" key="1">
    <citation type="journal article" date="2013" name="Genome Announc.">
        <title>Whole-Genome Sequence of the Clinical Strain Corynebacterium argentoratense DSM 44202, Isolated from a Human Throat Specimen.</title>
        <authorList>
            <person name="Bomholt C."/>
            <person name="Glaub A."/>
            <person name="Gravermann K."/>
            <person name="Albersmeier A."/>
            <person name="Brinkrolf K."/>
            <person name="Ruckert C."/>
            <person name="Tauch A."/>
        </authorList>
    </citation>
    <scope>NUCLEOTIDE SEQUENCE [LARGE SCALE GENOMIC DNA]</scope>
    <source>
        <strain evidence="2">DSM 44202</strain>
    </source>
</reference>
<sequence>MIYSLTNGDIAAAIHYNAVALTFLVVLAWTWVAWVARDNGKQWAGIGQWKHAASVTLAIVVVWGVIRNLPFEPFASLWV</sequence>
<dbReference type="EMBL" id="CP006365">
    <property type="protein sequence ID" value="AGU14339.1"/>
    <property type="molecule type" value="Genomic_DNA"/>
</dbReference>
<feature type="transmembrane region" description="Helical" evidence="1">
    <location>
        <begin position="48"/>
        <end position="66"/>
    </location>
</feature>
<dbReference type="HOGENOM" id="CLU_2600051_0_0_11"/>
<keyword evidence="1" id="KW-0472">Membrane</keyword>
<dbReference type="PATRIC" id="fig|1348662.3.peg.137"/>
<dbReference type="AlphaFoldDB" id="U3GSR5"/>
<keyword evidence="3" id="KW-1185">Reference proteome</keyword>
<feature type="transmembrane region" description="Helical" evidence="1">
    <location>
        <begin position="14"/>
        <end position="36"/>
    </location>
</feature>
<accession>U3GSR5</accession>
<gene>
    <name evidence="2" type="ORF">CARG_00705</name>
</gene>
<evidence type="ECO:0000313" key="2">
    <source>
        <dbReference type="EMBL" id="AGU14339.1"/>
    </source>
</evidence>
<proteinExistence type="predicted"/>
<keyword evidence="1" id="KW-1133">Transmembrane helix</keyword>
<dbReference type="KEGG" id="caz:CARG_00705"/>
<dbReference type="STRING" id="1348662.CARG_00705"/>